<gene>
    <name evidence="2" type="ORF">GSUB_05370</name>
</gene>
<keyword evidence="3" id="KW-1185">Reference proteome</keyword>
<reference evidence="2 3" key="1">
    <citation type="journal article" date="2015" name="Genome Announc.">
        <title>Genomes of Geoalkalibacter ferrihydriticus Z-0531T and Geoalkalibacter subterraneus Red1T, Two Haloalkaliphilic Metal-Reducing Deltaproteobacteria.</title>
        <authorList>
            <person name="Badalamenti J.P."/>
            <person name="Krajmalnik-Brown R."/>
            <person name="Torres C.I."/>
            <person name="Bond D.R."/>
        </authorList>
    </citation>
    <scope>NUCLEOTIDE SEQUENCE [LARGE SCALE GENOMIC DNA]</scope>
    <source>
        <strain evidence="2 3">Red1</strain>
    </source>
</reference>
<dbReference type="AlphaFoldDB" id="A0A0B5FD96"/>
<dbReference type="InterPro" id="IPR046883">
    <property type="entry name" value="T6SS_FHA_C"/>
</dbReference>
<proteinExistence type="predicted"/>
<dbReference type="OrthoDB" id="5405746at2"/>
<dbReference type="Pfam" id="PF20232">
    <property type="entry name" value="T6SS_FHA_C"/>
    <property type="match status" value="1"/>
</dbReference>
<dbReference type="Proteomes" id="UP000035036">
    <property type="component" value="Chromosome"/>
</dbReference>
<organism evidence="2 3">
    <name type="scientific">Geoalkalibacter subterraneus</name>
    <dbReference type="NCBI Taxonomy" id="483547"/>
    <lineage>
        <taxon>Bacteria</taxon>
        <taxon>Pseudomonadati</taxon>
        <taxon>Thermodesulfobacteriota</taxon>
        <taxon>Desulfuromonadia</taxon>
        <taxon>Desulfuromonadales</taxon>
        <taxon>Geoalkalibacteraceae</taxon>
        <taxon>Geoalkalibacter</taxon>
    </lineage>
</organism>
<feature type="domain" description="Type VI secretion system FHA" evidence="1">
    <location>
        <begin position="90"/>
        <end position="173"/>
    </location>
</feature>
<dbReference type="KEGG" id="gsb:GSUB_05370"/>
<dbReference type="EMBL" id="CP010311">
    <property type="protein sequence ID" value="AJF06107.1"/>
    <property type="molecule type" value="Genomic_DNA"/>
</dbReference>
<evidence type="ECO:0000313" key="2">
    <source>
        <dbReference type="EMBL" id="AJF06107.1"/>
    </source>
</evidence>
<dbReference type="RefSeq" id="WP_040199592.1">
    <property type="nucleotide sequence ID" value="NZ_CP010311.1"/>
</dbReference>
<name>A0A0B5FD96_9BACT</name>
<evidence type="ECO:0000259" key="1">
    <source>
        <dbReference type="Pfam" id="PF20232"/>
    </source>
</evidence>
<sequence>MAKHKKKPNCSSVGMVRRDEQTTLQANYRPSHRTGTALISGVARLIEGLRCFADEFGLSPRRILGEAWEEFQCGNAEDVLRNWLRDGDDGAQRIERLFNDLTAHQVALLSGVDGVAREAARRFNPQHFKMQTPGLLGIRPRAWRNYCRYYQELTASEQHLHRTLVLPGFVSAYIQTREACCRESSSQLRKPHESARREP</sequence>
<dbReference type="HOGENOM" id="CLU_1370483_0_0_7"/>
<protein>
    <recommendedName>
        <fullName evidence="1">Type VI secretion system FHA domain-containing protein</fullName>
    </recommendedName>
</protein>
<accession>A0A0B5FD96</accession>
<evidence type="ECO:0000313" key="3">
    <source>
        <dbReference type="Proteomes" id="UP000035036"/>
    </source>
</evidence>